<dbReference type="HOGENOM" id="CLU_057504_1_2_3"/>
<keyword evidence="2" id="KW-1185">Reference proteome</keyword>
<sequence length="229" mass="26355">MEFISPKTDFAFKKIFGSTDSKDILISLLNALIYNTNPVIQDLEIIDPYHPGDGVDRKDSYLDVKVVLDNGSTVLIEMQRLKGASFEKRVIYNLMATYANQLNDGEGYSYLKPAITLTITDFPLFDQTQHFLTRFGLKEQQELFDYVDPEIELIVVELPKFTKTLDELDSLTDKWIYFIKEAANLDVIPPAFRQVPELDKAMNMANQANLTVEEVEELRQRELFLEAQQ</sequence>
<name>B4VUZ0_9CYAN</name>
<evidence type="ECO:0000313" key="1">
    <source>
        <dbReference type="EMBL" id="EDX74261.1"/>
    </source>
</evidence>
<gene>
    <name evidence="1" type="ORF">MC7420_4246</name>
</gene>
<dbReference type="AlphaFoldDB" id="B4VUZ0"/>
<dbReference type="Proteomes" id="UP000003835">
    <property type="component" value="Unassembled WGS sequence"/>
</dbReference>
<dbReference type="eggNOG" id="COG5464">
    <property type="taxonomic scope" value="Bacteria"/>
</dbReference>
<evidence type="ECO:0000313" key="2">
    <source>
        <dbReference type="Proteomes" id="UP000003835"/>
    </source>
</evidence>
<protein>
    <recommendedName>
        <fullName evidence="3">Transposase</fullName>
    </recommendedName>
</protein>
<organism evidence="1 2">
    <name type="scientific">Coleofasciculus chthonoplastes PCC 7420</name>
    <dbReference type="NCBI Taxonomy" id="118168"/>
    <lineage>
        <taxon>Bacteria</taxon>
        <taxon>Bacillati</taxon>
        <taxon>Cyanobacteriota</taxon>
        <taxon>Cyanophyceae</taxon>
        <taxon>Coleofasciculales</taxon>
        <taxon>Coleofasciculaceae</taxon>
        <taxon>Coleofasciculus</taxon>
    </lineage>
</organism>
<accession>B4VUZ0</accession>
<dbReference type="NCBIfam" id="TIGR01784">
    <property type="entry name" value="T_den_put_tspse"/>
    <property type="match status" value="1"/>
</dbReference>
<dbReference type="Pfam" id="PF12784">
    <property type="entry name" value="PDDEXK_2"/>
    <property type="match status" value="1"/>
</dbReference>
<reference evidence="1 2" key="1">
    <citation type="submission" date="2008-07" db="EMBL/GenBank/DDBJ databases">
        <authorList>
            <person name="Tandeau de Marsac N."/>
            <person name="Ferriera S."/>
            <person name="Johnson J."/>
            <person name="Kravitz S."/>
            <person name="Beeson K."/>
            <person name="Sutton G."/>
            <person name="Rogers Y.-H."/>
            <person name="Friedman R."/>
            <person name="Frazier M."/>
            <person name="Venter J.C."/>
        </authorList>
    </citation>
    <scope>NUCLEOTIDE SEQUENCE [LARGE SCALE GENOMIC DNA]</scope>
    <source>
        <strain evidence="1 2">PCC 7420</strain>
    </source>
</reference>
<proteinExistence type="predicted"/>
<dbReference type="InterPro" id="IPR010106">
    <property type="entry name" value="RpnA"/>
</dbReference>
<dbReference type="EMBL" id="DS989854">
    <property type="protein sequence ID" value="EDX74261.1"/>
    <property type="molecule type" value="Genomic_DNA"/>
</dbReference>
<dbReference type="PANTHER" id="PTHR41317:SF1">
    <property type="entry name" value="PD-(D_E)XK NUCLEASE FAMILY TRANSPOSASE"/>
    <property type="match status" value="1"/>
</dbReference>
<dbReference type="RefSeq" id="WP_006102566.1">
    <property type="nucleotide sequence ID" value="NZ_DS989854.1"/>
</dbReference>
<dbReference type="PANTHER" id="PTHR41317">
    <property type="entry name" value="PD-(D_E)XK NUCLEASE FAMILY TRANSPOSASE"/>
    <property type="match status" value="1"/>
</dbReference>
<dbReference type="STRING" id="118168.MC7420_4246"/>
<evidence type="ECO:0008006" key="3">
    <source>
        <dbReference type="Google" id="ProtNLM"/>
    </source>
</evidence>